<sequence length="125" mass="14227">MQRGVEPDRAYYLQNEPLIRQNAQVQLPDDPPPDLVVEIEYSSAALNKLPIYAALGVLEVWRYDGRSLFVYALTASAYEETDLSPAFAPIPVKDIPNFLQRASTLGEIEMVRQFRAWVRQQVDMA</sequence>
<dbReference type="EMBL" id="CP053661">
    <property type="protein sequence ID" value="QKD83546.1"/>
    <property type="molecule type" value="Genomic_DNA"/>
</dbReference>
<dbReference type="Gene3D" id="3.90.1570.10">
    <property type="entry name" value="tt1808, chain A"/>
    <property type="match status" value="1"/>
</dbReference>
<organism evidence="2 3">
    <name type="scientific">Thermoleptolyngbya sichuanensis A183</name>
    <dbReference type="NCBI Taxonomy" id="2737172"/>
    <lineage>
        <taxon>Bacteria</taxon>
        <taxon>Bacillati</taxon>
        <taxon>Cyanobacteriota</taxon>
        <taxon>Cyanophyceae</taxon>
        <taxon>Oculatellales</taxon>
        <taxon>Oculatellaceae</taxon>
        <taxon>Thermoleptolyngbya</taxon>
        <taxon>Thermoleptolyngbya sichuanensis</taxon>
    </lineage>
</organism>
<dbReference type="InterPro" id="IPR011335">
    <property type="entry name" value="Restrct_endonuc-II-like"/>
</dbReference>
<evidence type="ECO:0000313" key="3">
    <source>
        <dbReference type="Proteomes" id="UP000505210"/>
    </source>
</evidence>
<accession>A0A6M8BGU5</accession>
<dbReference type="Pfam" id="PF05685">
    <property type="entry name" value="Uma2"/>
    <property type="match status" value="1"/>
</dbReference>
<dbReference type="RefSeq" id="WP_172357374.1">
    <property type="nucleotide sequence ID" value="NZ_CP053661.1"/>
</dbReference>
<feature type="domain" description="Putative restriction endonuclease" evidence="1">
    <location>
        <begin position="3"/>
        <end position="91"/>
    </location>
</feature>
<dbReference type="PANTHER" id="PTHR47152">
    <property type="entry name" value="SLR2084 PROTEIN-RELATED"/>
    <property type="match status" value="1"/>
</dbReference>
<dbReference type="InterPro" id="IPR008538">
    <property type="entry name" value="Uma2"/>
</dbReference>
<dbReference type="CDD" id="cd06260">
    <property type="entry name" value="DUF820-like"/>
    <property type="match status" value="1"/>
</dbReference>
<evidence type="ECO:0000259" key="1">
    <source>
        <dbReference type="Pfam" id="PF05685"/>
    </source>
</evidence>
<name>A0A6M8BGU5_9CYAN</name>
<dbReference type="PANTHER" id="PTHR47152:SF2">
    <property type="entry name" value="SLR2084 PROTEIN"/>
    <property type="match status" value="1"/>
</dbReference>
<keyword evidence="3" id="KW-1185">Reference proteome</keyword>
<dbReference type="Proteomes" id="UP000505210">
    <property type="component" value="Chromosome"/>
</dbReference>
<dbReference type="AlphaFoldDB" id="A0A6M8BGU5"/>
<gene>
    <name evidence="2" type="ORF">HPC62_16270</name>
</gene>
<protein>
    <recommendedName>
        <fullName evidence="1">Putative restriction endonuclease domain-containing protein</fullName>
    </recommendedName>
</protein>
<dbReference type="InterPro" id="IPR012296">
    <property type="entry name" value="Nuclease_put_TT1808"/>
</dbReference>
<dbReference type="SUPFAM" id="SSF52980">
    <property type="entry name" value="Restriction endonuclease-like"/>
    <property type="match status" value="1"/>
</dbReference>
<proteinExistence type="predicted"/>
<dbReference type="KEGG" id="theu:HPC62_16270"/>
<reference evidence="2 3" key="1">
    <citation type="submission" date="2020-05" db="EMBL/GenBank/DDBJ databases">
        <title>Complete genome sequence of of a novel Thermoleptolyngbya strain isolated from hot springs of Ganzi, Sichuan China.</title>
        <authorList>
            <person name="Tang J."/>
            <person name="Daroch M."/>
            <person name="Li L."/>
            <person name="Waleron K."/>
            <person name="Waleron M."/>
            <person name="Waleron M."/>
        </authorList>
    </citation>
    <scope>NUCLEOTIDE SEQUENCE [LARGE SCALE GENOMIC DNA]</scope>
    <source>
        <strain evidence="2 3">PKUAC-SCTA183</strain>
    </source>
</reference>
<evidence type="ECO:0000313" key="2">
    <source>
        <dbReference type="EMBL" id="QKD83546.1"/>
    </source>
</evidence>